<dbReference type="InterPro" id="IPR003057">
    <property type="entry name" value="Invtbrt_color"/>
</dbReference>
<keyword evidence="6" id="KW-1185">Reference proteome</keyword>
<dbReference type="InterPro" id="IPR012674">
    <property type="entry name" value="Calycin"/>
</dbReference>
<comment type="similarity">
    <text evidence="1 3">Belongs to the calycin superfamily. Lipocalin family.</text>
</comment>
<dbReference type="CDD" id="cd00301">
    <property type="entry name" value="lipocalin_FABP"/>
    <property type="match status" value="1"/>
</dbReference>
<reference evidence="5 6" key="1">
    <citation type="journal article" date="2015" name="Nat. Commun.">
        <title>Outbred genome sequencing and CRISPR/Cas9 gene editing in butterflies.</title>
        <authorList>
            <person name="Li X."/>
            <person name="Fan D."/>
            <person name="Zhang W."/>
            <person name="Liu G."/>
            <person name="Zhang L."/>
            <person name="Zhao L."/>
            <person name="Fang X."/>
            <person name="Chen L."/>
            <person name="Dong Y."/>
            <person name="Chen Y."/>
            <person name="Ding Y."/>
            <person name="Zhao R."/>
            <person name="Feng M."/>
            <person name="Zhu Y."/>
            <person name="Feng Y."/>
            <person name="Jiang X."/>
            <person name="Zhu D."/>
            <person name="Xiang H."/>
            <person name="Feng X."/>
            <person name="Li S."/>
            <person name="Wang J."/>
            <person name="Zhang G."/>
            <person name="Kronforst M.R."/>
            <person name="Wang W."/>
        </authorList>
    </citation>
    <scope>NUCLEOTIDE SEQUENCE [LARGE SCALE GENOMIC DNA]</scope>
    <source>
        <strain evidence="5">Ya'a_city_454_Pm</strain>
        <tissue evidence="5">Whole body</tissue>
    </source>
</reference>
<evidence type="ECO:0000256" key="1">
    <source>
        <dbReference type="ARBA" id="ARBA00006889"/>
    </source>
</evidence>
<dbReference type="GO" id="GO:0000302">
    <property type="term" value="P:response to reactive oxygen species"/>
    <property type="evidence" value="ECO:0007669"/>
    <property type="project" value="TreeGrafter"/>
</dbReference>
<dbReference type="KEGG" id="pmac:106708800"/>
<dbReference type="SUPFAM" id="SSF50814">
    <property type="entry name" value="Lipocalins"/>
    <property type="match status" value="1"/>
</dbReference>
<dbReference type="GO" id="GO:0031409">
    <property type="term" value="F:pigment binding"/>
    <property type="evidence" value="ECO:0007669"/>
    <property type="project" value="InterPro"/>
</dbReference>
<dbReference type="AlphaFoldDB" id="A0A194RGZ2"/>
<sequence>MIRLTLLVIFVASASAVSVIFEDGPCPQFRPMSDFDFNSYGGTWYEIAKFPNPSEEGDKAKCTLIEYFVKDFRGKMKFTHVVDGVRKYIEGDLTQVYPGYGKIMYTYTFGGKSKNTYLYVMDTDYKNYAVAFSCRYFKDNDKHQLLSWILSRNKVLEGNALAAVDKFLSANSKLINRSYYVQNEHTDEACKARTTEEITEFFKMYQTNPNLVD</sequence>
<feature type="domain" description="Lipocalin/cytosolic fatty-acid binding" evidence="4">
    <location>
        <begin position="42"/>
        <end position="175"/>
    </location>
</feature>
<keyword evidence="2" id="KW-1015">Disulfide bond</keyword>
<dbReference type="InterPro" id="IPR000566">
    <property type="entry name" value="Lipocln_cytosolic_FA-bd_dom"/>
</dbReference>
<gene>
    <name evidence="5" type="ORF">RR48_13944</name>
</gene>
<dbReference type="Proteomes" id="UP000053240">
    <property type="component" value="Unassembled WGS sequence"/>
</dbReference>
<dbReference type="Pfam" id="PF00061">
    <property type="entry name" value="Lipocalin"/>
    <property type="match status" value="1"/>
</dbReference>
<dbReference type="EMBL" id="KQ460205">
    <property type="protein sequence ID" value="KPJ17088.1"/>
    <property type="molecule type" value="Genomic_DNA"/>
</dbReference>
<dbReference type="PANTHER" id="PTHR10612">
    <property type="entry name" value="APOLIPOPROTEIN D"/>
    <property type="match status" value="1"/>
</dbReference>
<organism evidence="5 6">
    <name type="scientific">Papilio machaon</name>
    <name type="common">Old World swallowtail butterfly</name>
    <dbReference type="NCBI Taxonomy" id="76193"/>
    <lineage>
        <taxon>Eukaryota</taxon>
        <taxon>Metazoa</taxon>
        <taxon>Ecdysozoa</taxon>
        <taxon>Arthropoda</taxon>
        <taxon>Hexapoda</taxon>
        <taxon>Insecta</taxon>
        <taxon>Pterygota</taxon>
        <taxon>Neoptera</taxon>
        <taxon>Endopterygota</taxon>
        <taxon>Lepidoptera</taxon>
        <taxon>Glossata</taxon>
        <taxon>Ditrysia</taxon>
        <taxon>Papilionoidea</taxon>
        <taxon>Papilionidae</taxon>
        <taxon>Papilioninae</taxon>
        <taxon>Papilio</taxon>
    </lineage>
</organism>
<dbReference type="InParanoid" id="A0A194RGZ2"/>
<dbReference type="InterPro" id="IPR022271">
    <property type="entry name" value="Lipocalin_ApoD"/>
</dbReference>
<dbReference type="GO" id="GO:0006629">
    <property type="term" value="P:lipid metabolic process"/>
    <property type="evidence" value="ECO:0007669"/>
    <property type="project" value="TreeGrafter"/>
</dbReference>
<dbReference type="Gene3D" id="2.40.128.20">
    <property type="match status" value="1"/>
</dbReference>
<evidence type="ECO:0000313" key="6">
    <source>
        <dbReference type="Proteomes" id="UP000053240"/>
    </source>
</evidence>
<feature type="chain" id="PRO_5013433340" evidence="3">
    <location>
        <begin position="17"/>
        <end position="213"/>
    </location>
</feature>
<evidence type="ECO:0000256" key="2">
    <source>
        <dbReference type="ARBA" id="ARBA00023157"/>
    </source>
</evidence>
<dbReference type="PRINTS" id="PR01273">
    <property type="entry name" value="INVTBRTCOLOR"/>
</dbReference>
<dbReference type="PANTHER" id="PTHR10612:SF34">
    <property type="entry name" value="APOLIPOPROTEIN D"/>
    <property type="match status" value="1"/>
</dbReference>
<name>A0A194RGZ2_PAPMA</name>
<evidence type="ECO:0000313" key="5">
    <source>
        <dbReference type="EMBL" id="KPJ17088.1"/>
    </source>
</evidence>
<feature type="signal peptide" evidence="3">
    <location>
        <begin position="1"/>
        <end position="16"/>
    </location>
</feature>
<evidence type="ECO:0000256" key="3">
    <source>
        <dbReference type="PIRNR" id="PIRNR036893"/>
    </source>
</evidence>
<accession>A0A194RGZ2</accession>
<dbReference type="PIRSF" id="PIRSF036893">
    <property type="entry name" value="Lipocalin_ApoD"/>
    <property type="match status" value="1"/>
</dbReference>
<proteinExistence type="inferred from homology"/>
<dbReference type="OrthoDB" id="565904at2759"/>
<dbReference type="GO" id="GO:0005737">
    <property type="term" value="C:cytoplasm"/>
    <property type="evidence" value="ECO:0007669"/>
    <property type="project" value="TreeGrafter"/>
</dbReference>
<protein>
    <submittedName>
        <fullName evidence="5">Insecticyanin-B</fullName>
    </submittedName>
</protein>
<dbReference type="STRING" id="76193.A0A194RGZ2"/>
<evidence type="ECO:0000259" key="4">
    <source>
        <dbReference type="Pfam" id="PF00061"/>
    </source>
</evidence>
<keyword evidence="3" id="KW-0732">Signal</keyword>